<dbReference type="SUPFAM" id="SSF52540">
    <property type="entry name" value="P-loop containing nucleoside triphosphate hydrolases"/>
    <property type="match status" value="1"/>
</dbReference>
<keyword evidence="6" id="KW-1185">Reference proteome</keyword>
<sequence>MDDPFAASGRVWHPALSEQHAIPFDVFFPLVDGFLQDERYVSWSLGHRPWQLHCFGSPGCGKTTFAAIVCDRLRRQYKGAAVPVTSIFIREDVPNDHASIIEDILASLYYQLCKNADTIDERAAQLASGYEKACQNGEASAERKKLLRKALHSQLSTQDHSFLILDGYDRLGAALRMLLDFELQDSHQLRLSVLITRRTPVYQRPTEDGFGCDSCRREGLKLYYQCQDCDFALCYECNDLEIACGKDGHDLSLLEPYPHIDLDINKPSESVHVNTNNTLSSKLHLFVARELEKEYGDLGLHSQSTDSSIPGFTSASSSDTAFGWKLLSFVIDESGRNLNVARLRLDEVYSMETFDDVDNVGDRLPRGIITFFNSEIERIKLQSPTQSSWVLMAIAAVAKYPSDIGMPIDELERWTRDERYRIPHMSFPPARSLEDVIISANGLLVVQPYNDVVRVALYHSALTSYVREDYNESLFQAKANLNQYNEVHEDAMMQDKKWNLAHITASPPTMSQEFKFSPDNTFRTSSSDSAYYSGNPSRNLSRRTTSNGSEMSIVAKSRGLSGSPHTWPASRPSLSFGERGTSFDEANSTRTISDGSYDQRSSKDTLCQLCREVVLGSEKTRGNHYNSFKELLAALPNHCTFCASLYRDILPTPDSVKTMELLRWPLFYWTVRSPGKLGNGKGSVSVSFRPVKYESRISQAQIQLNTKKYHLIPETELAYIPTEATLGISTDPLISGGEQLKSWIKTCEKTHSGCSKDPNDTFVPTRLVDLGLEDPNYVRVVETEPLGIKGPYLTLSHCWGKALLLTLRRDNEARLRGQGAHVSELPKNFREAIIVARFIGLRYIWIDSLCICQGKDGDFGQEGQLMHKVYRYSHCNIAIADSTDSKGGIFRPRDPSAIIPDQFSTNGSSAKLKESTWRIFPEDLWKSQLLESPIYKRGWVFQERLLSPRILHFAHSQMFWDCCTISATETIPSGLPHSLDKLASTDRHWRGRIQKISYPQKTPTVGVYDDSIERFWMSSVLNYTNCDLTNQVDKTFAIWSIAKIVRDVLDEEYGGGLWEYGLEEQLAWQIKECRADMRLDELQLFYPSWTWASMKGAVICHDRIPSERSYTVTNHQGGPISFRITSEHSNAARGDKRNNEPRLLEAKSIEMSGFVARGVLKVSEKPGSYTLEMLESDSLLQSTKPQKRDFGVIDVFPDETPSEDDTLSNQYDFMILAANEKRPNRVRILGPPSAINAKAIEDRLSKPDICESGSSTSTNTIRLEEGEITYSGIGLLLIRHDDYKRQQQCKLTTLRYDLSKREPGEPDLAHPSDKSLVDRVADLGKWVKELEDRDGKYGQDLHYHRLGAIQFRDVGIRTWKRMQGEGRVKFWLD</sequence>
<dbReference type="InterPro" id="IPR027417">
    <property type="entry name" value="P-loop_NTPase"/>
</dbReference>
<accession>A0A6A6XUT9</accession>
<name>A0A6A6XUT9_9PLEO</name>
<dbReference type="Proteomes" id="UP000799757">
    <property type="component" value="Unassembled WGS sequence"/>
</dbReference>
<keyword evidence="1" id="KW-0677">Repeat</keyword>
<dbReference type="Pfam" id="PF06985">
    <property type="entry name" value="HET"/>
    <property type="match status" value="1"/>
</dbReference>
<evidence type="ECO:0000313" key="5">
    <source>
        <dbReference type="EMBL" id="KAF2799805.1"/>
    </source>
</evidence>
<feature type="domain" description="Heterokaryon incompatibility" evidence="3">
    <location>
        <begin position="792"/>
        <end position="943"/>
    </location>
</feature>
<feature type="compositionally biased region" description="Polar residues" evidence="2">
    <location>
        <begin position="584"/>
        <end position="597"/>
    </location>
</feature>
<feature type="domain" description="Nephrocystin 3-like N-terminal" evidence="4">
    <location>
        <begin position="34"/>
        <end position="198"/>
    </location>
</feature>
<organism evidence="5 6">
    <name type="scientific">Melanomma pulvis-pyrius CBS 109.77</name>
    <dbReference type="NCBI Taxonomy" id="1314802"/>
    <lineage>
        <taxon>Eukaryota</taxon>
        <taxon>Fungi</taxon>
        <taxon>Dikarya</taxon>
        <taxon>Ascomycota</taxon>
        <taxon>Pezizomycotina</taxon>
        <taxon>Dothideomycetes</taxon>
        <taxon>Pleosporomycetidae</taxon>
        <taxon>Pleosporales</taxon>
        <taxon>Melanommataceae</taxon>
        <taxon>Melanomma</taxon>
    </lineage>
</organism>
<feature type="region of interest" description="Disordered" evidence="2">
    <location>
        <begin position="525"/>
        <end position="597"/>
    </location>
</feature>
<dbReference type="InterPro" id="IPR046349">
    <property type="entry name" value="C1-like_sf"/>
</dbReference>
<dbReference type="PANTHER" id="PTHR33112:SF10">
    <property type="entry name" value="TOL"/>
    <property type="match status" value="1"/>
</dbReference>
<dbReference type="Pfam" id="PF24883">
    <property type="entry name" value="NPHP3_N"/>
    <property type="match status" value="1"/>
</dbReference>
<feature type="compositionally biased region" description="Polar residues" evidence="2">
    <location>
        <begin position="525"/>
        <end position="550"/>
    </location>
</feature>
<dbReference type="Gene3D" id="3.40.50.300">
    <property type="entry name" value="P-loop containing nucleotide triphosphate hydrolases"/>
    <property type="match status" value="1"/>
</dbReference>
<dbReference type="OrthoDB" id="5362512at2759"/>
<reference evidence="5" key="1">
    <citation type="journal article" date="2020" name="Stud. Mycol.">
        <title>101 Dothideomycetes genomes: a test case for predicting lifestyles and emergence of pathogens.</title>
        <authorList>
            <person name="Haridas S."/>
            <person name="Albert R."/>
            <person name="Binder M."/>
            <person name="Bloem J."/>
            <person name="Labutti K."/>
            <person name="Salamov A."/>
            <person name="Andreopoulos B."/>
            <person name="Baker S."/>
            <person name="Barry K."/>
            <person name="Bills G."/>
            <person name="Bluhm B."/>
            <person name="Cannon C."/>
            <person name="Castanera R."/>
            <person name="Culley D."/>
            <person name="Daum C."/>
            <person name="Ezra D."/>
            <person name="Gonzalez J."/>
            <person name="Henrissat B."/>
            <person name="Kuo A."/>
            <person name="Liang C."/>
            <person name="Lipzen A."/>
            <person name="Lutzoni F."/>
            <person name="Magnuson J."/>
            <person name="Mondo S."/>
            <person name="Nolan M."/>
            <person name="Ohm R."/>
            <person name="Pangilinan J."/>
            <person name="Park H.-J."/>
            <person name="Ramirez L."/>
            <person name="Alfaro M."/>
            <person name="Sun H."/>
            <person name="Tritt A."/>
            <person name="Yoshinaga Y."/>
            <person name="Zwiers L.-H."/>
            <person name="Turgeon B."/>
            <person name="Goodwin S."/>
            <person name="Spatafora J."/>
            <person name="Crous P."/>
            <person name="Grigoriev I."/>
        </authorList>
    </citation>
    <scope>NUCLEOTIDE SEQUENCE</scope>
    <source>
        <strain evidence="5">CBS 109.77</strain>
    </source>
</reference>
<proteinExistence type="predicted"/>
<dbReference type="InterPro" id="IPR056884">
    <property type="entry name" value="NPHP3-like_N"/>
</dbReference>
<evidence type="ECO:0000259" key="3">
    <source>
        <dbReference type="Pfam" id="PF06985"/>
    </source>
</evidence>
<gene>
    <name evidence="5" type="ORF">K505DRAFT_294026</name>
</gene>
<dbReference type="EMBL" id="MU001758">
    <property type="protein sequence ID" value="KAF2799805.1"/>
    <property type="molecule type" value="Genomic_DNA"/>
</dbReference>
<evidence type="ECO:0000256" key="1">
    <source>
        <dbReference type="ARBA" id="ARBA00022737"/>
    </source>
</evidence>
<evidence type="ECO:0000259" key="4">
    <source>
        <dbReference type="Pfam" id="PF24883"/>
    </source>
</evidence>
<dbReference type="PANTHER" id="PTHR33112">
    <property type="entry name" value="DOMAIN PROTEIN, PUTATIVE-RELATED"/>
    <property type="match status" value="1"/>
</dbReference>
<dbReference type="InterPro" id="IPR010730">
    <property type="entry name" value="HET"/>
</dbReference>
<evidence type="ECO:0000256" key="2">
    <source>
        <dbReference type="SAM" id="MobiDB-lite"/>
    </source>
</evidence>
<dbReference type="SUPFAM" id="SSF57889">
    <property type="entry name" value="Cysteine-rich domain"/>
    <property type="match status" value="1"/>
</dbReference>
<evidence type="ECO:0000313" key="6">
    <source>
        <dbReference type="Proteomes" id="UP000799757"/>
    </source>
</evidence>
<protein>
    <submittedName>
        <fullName evidence="5">HET-domain-containing protein</fullName>
    </submittedName>
</protein>